<dbReference type="RefSeq" id="WP_212940085.1">
    <property type="nucleotide sequence ID" value="NZ_BORR01000009.1"/>
</dbReference>
<evidence type="ECO:0000313" key="2">
    <source>
        <dbReference type="Proteomes" id="UP000681162"/>
    </source>
</evidence>
<accession>A0A920CII2</accession>
<dbReference type="EMBL" id="BORR01000009">
    <property type="protein sequence ID" value="GIO37857.1"/>
    <property type="molecule type" value="Genomic_DNA"/>
</dbReference>
<dbReference type="AlphaFoldDB" id="A0A920CII2"/>
<proteinExistence type="predicted"/>
<comment type="caution">
    <text evidence="1">The sequence shown here is derived from an EMBL/GenBank/DDBJ whole genome shotgun (WGS) entry which is preliminary data.</text>
</comment>
<reference evidence="1 2" key="1">
    <citation type="submission" date="2021-03" db="EMBL/GenBank/DDBJ databases">
        <title>Antimicrobial resistance genes in bacteria isolated from Japanese honey, and their potential for conferring macrolide and lincosamide resistance in the American foulbrood pathogen Paenibacillus larvae.</title>
        <authorList>
            <person name="Okamoto M."/>
            <person name="Kumagai M."/>
            <person name="Kanamori H."/>
            <person name="Takamatsu D."/>
        </authorList>
    </citation>
    <scope>NUCLEOTIDE SEQUENCE [LARGE SCALE GENOMIC DNA]</scope>
    <source>
        <strain evidence="1 2">J41TS12</strain>
    </source>
</reference>
<sequence length="72" mass="7931">MKLYSAKGKKEVTPVNWEVEETIPMSLNGFEVRLASLGAVWQQGVIPQEQEGVPKVSFGTSSLEFRYQAGAT</sequence>
<organism evidence="1 2">
    <name type="scientific">Paenibacillus antibioticophila</name>
    <dbReference type="NCBI Taxonomy" id="1274374"/>
    <lineage>
        <taxon>Bacteria</taxon>
        <taxon>Bacillati</taxon>
        <taxon>Bacillota</taxon>
        <taxon>Bacilli</taxon>
        <taxon>Bacillales</taxon>
        <taxon>Paenibacillaceae</taxon>
        <taxon>Paenibacillus</taxon>
    </lineage>
</organism>
<protein>
    <submittedName>
        <fullName evidence="1">Uncharacterized protein</fullName>
    </submittedName>
</protein>
<evidence type="ECO:0000313" key="1">
    <source>
        <dbReference type="EMBL" id="GIO37857.1"/>
    </source>
</evidence>
<dbReference type="Proteomes" id="UP000681162">
    <property type="component" value="Unassembled WGS sequence"/>
</dbReference>
<gene>
    <name evidence="1" type="ORF">J41TS12_27180</name>
</gene>
<name>A0A920CII2_9BACL</name>
<keyword evidence="2" id="KW-1185">Reference proteome</keyword>